<reference evidence="2" key="1">
    <citation type="journal article" date="2017" name="Elife">
        <title>The kinetoplastid-infecting Bodo saltans virus (BsV), a window into the most abundant giant viruses in the sea.</title>
        <authorList>
            <person name="Deeg C.M."/>
            <person name="Chow C.-E.T."/>
            <person name="Suttle C.A."/>
        </authorList>
    </citation>
    <scope>NUCLEOTIDE SEQUENCE</scope>
    <source>
        <strain evidence="2">NG1</strain>
    </source>
</reference>
<evidence type="ECO:0000313" key="2">
    <source>
        <dbReference type="EMBL" id="ATZ80742.1"/>
    </source>
</evidence>
<organism evidence="2">
    <name type="scientific">Bodo saltans virus</name>
    <dbReference type="NCBI Taxonomy" id="2024608"/>
    <lineage>
        <taxon>Viruses</taxon>
        <taxon>Varidnaviria</taxon>
        <taxon>Bamfordvirae</taxon>
        <taxon>Nucleocytoviricota</taxon>
        <taxon>Megaviricetes</taxon>
        <taxon>Imitervirales</taxon>
        <taxon>Mimiviridae</taxon>
        <taxon>Klosneuvirinae</taxon>
        <taxon>Theiavirus</taxon>
        <taxon>Theiavirus salishense</taxon>
    </lineage>
</organism>
<protein>
    <submittedName>
        <fullName evidence="2">Uncharacterized protein</fullName>
    </submittedName>
</protein>
<keyword evidence="1" id="KW-0175">Coiled coil</keyword>
<evidence type="ECO:0000313" key="3">
    <source>
        <dbReference type="Proteomes" id="UP000240325"/>
    </source>
</evidence>
<dbReference type="Proteomes" id="UP000240325">
    <property type="component" value="Segment"/>
</dbReference>
<gene>
    <name evidence="2" type="ORF">BMW23_0696</name>
</gene>
<name>A0A2H4UUZ0_9VIRU</name>
<keyword evidence="3" id="KW-1185">Reference proteome</keyword>
<accession>A0A2H4UUZ0</accession>
<feature type="coiled-coil region" evidence="1">
    <location>
        <begin position="73"/>
        <end position="178"/>
    </location>
</feature>
<sequence>MKGKNKKYVNSLNNNVDTNNLPQPQHPYHQATEFQLICPMPPNMIAVNATEYTNLKNENIELKTKIAEFIKHKDDLMELITQKDRTIDELKKENAELKIKLEHLENEVKNVKEENIIIKQKHNDLEVKHNELKEKHNNLENNFNKMIYKQIFDKYMIAIQDLNKLEQLESKLDQQTQNRLYQLKSNRIYECHYFDNLDSQNLIDDKRTILLEKIDNMPNEIKIIFNKRFPNLLNKITPYIIKTKTTPSQQTIDDINDWWDY</sequence>
<proteinExistence type="predicted"/>
<evidence type="ECO:0000256" key="1">
    <source>
        <dbReference type="SAM" id="Coils"/>
    </source>
</evidence>
<dbReference type="EMBL" id="MF782455">
    <property type="protein sequence ID" value="ATZ80742.1"/>
    <property type="molecule type" value="Genomic_DNA"/>
</dbReference>